<dbReference type="EMBL" id="AMZH03009319">
    <property type="protein sequence ID" value="RRT57117.1"/>
    <property type="molecule type" value="Genomic_DNA"/>
</dbReference>
<gene>
    <name evidence="1" type="ORF">B296_00018834</name>
</gene>
<proteinExistence type="predicted"/>
<protein>
    <submittedName>
        <fullName evidence="1">Uncharacterized protein</fullName>
    </submittedName>
</protein>
<organism evidence="1 2">
    <name type="scientific">Ensete ventricosum</name>
    <name type="common">Abyssinian banana</name>
    <name type="synonym">Musa ensete</name>
    <dbReference type="NCBI Taxonomy" id="4639"/>
    <lineage>
        <taxon>Eukaryota</taxon>
        <taxon>Viridiplantae</taxon>
        <taxon>Streptophyta</taxon>
        <taxon>Embryophyta</taxon>
        <taxon>Tracheophyta</taxon>
        <taxon>Spermatophyta</taxon>
        <taxon>Magnoliopsida</taxon>
        <taxon>Liliopsida</taxon>
        <taxon>Zingiberales</taxon>
        <taxon>Musaceae</taxon>
        <taxon>Ensete</taxon>
    </lineage>
</organism>
<name>A0A426YZE8_ENSVE</name>
<sequence>MTTGGVGYSKGVVAIGGRRGSGVHGCCRGRQRQYGARDATGHVQFIASCDQDSWQRKIIVGCDVDRLQRKITAGSFLPQRIAAGCDQGVVASGHCW</sequence>
<comment type="caution">
    <text evidence="1">The sequence shown here is derived from an EMBL/GenBank/DDBJ whole genome shotgun (WGS) entry which is preliminary data.</text>
</comment>
<accession>A0A426YZE8</accession>
<evidence type="ECO:0000313" key="1">
    <source>
        <dbReference type="EMBL" id="RRT57117.1"/>
    </source>
</evidence>
<reference evidence="1 2" key="1">
    <citation type="journal article" date="2014" name="Agronomy (Basel)">
        <title>A Draft Genome Sequence for Ensete ventricosum, the Drought-Tolerant Tree Against Hunger.</title>
        <authorList>
            <person name="Harrison J."/>
            <person name="Moore K.A."/>
            <person name="Paszkiewicz K."/>
            <person name="Jones T."/>
            <person name="Grant M."/>
            <person name="Ambacheew D."/>
            <person name="Muzemil S."/>
            <person name="Studholme D.J."/>
        </authorList>
    </citation>
    <scope>NUCLEOTIDE SEQUENCE [LARGE SCALE GENOMIC DNA]</scope>
</reference>
<dbReference type="AlphaFoldDB" id="A0A426YZE8"/>
<evidence type="ECO:0000313" key="2">
    <source>
        <dbReference type="Proteomes" id="UP000287651"/>
    </source>
</evidence>
<dbReference type="Proteomes" id="UP000287651">
    <property type="component" value="Unassembled WGS sequence"/>
</dbReference>